<evidence type="ECO:0000256" key="1">
    <source>
        <dbReference type="SAM" id="SignalP"/>
    </source>
</evidence>
<reference evidence="2 3" key="1">
    <citation type="submission" date="2019-10" db="EMBL/GenBank/DDBJ databases">
        <title>Streptomyces tenebrisbrunneis sp.nov., an endogenous actinomycete isolated from of Lycium ruthenicum.</title>
        <authorList>
            <person name="Ma L."/>
        </authorList>
    </citation>
    <scope>NUCLEOTIDE SEQUENCE [LARGE SCALE GENOMIC DNA]</scope>
    <source>
        <strain evidence="2 3">TRM 66187</strain>
    </source>
</reference>
<proteinExistence type="predicted"/>
<keyword evidence="3" id="KW-1185">Reference proteome</keyword>
<sequence length="112" mass="12059">MRIPAKTVTVVTMGLATVLFAAAPSSAASFSWTRSCNTTYYAVLNSTAAETSKGPNGSCAGYAYVKVKRGDTWYNWKSDPKVARIYQGTGGIKITESMHKGCSGCEVHTLHW</sequence>
<evidence type="ECO:0000313" key="2">
    <source>
        <dbReference type="EMBL" id="KAF4408541.1"/>
    </source>
</evidence>
<dbReference type="EMBL" id="WHPN01000271">
    <property type="protein sequence ID" value="KAF4408541.1"/>
    <property type="molecule type" value="Genomic_DNA"/>
</dbReference>
<evidence type="ECO:0008006" key="4">
    <source>
        <dbReference type="Google" id="ProtNLM"/>
    </source>
</evidence>
<organism evidence="2 3">
    <name type="scientific">Streptomyces lycii</name>
    <dbReference type="NCBI Taxonomy" id="2654337"/>
    <lineage>
        <taxon>Bacteria</taxon>
        <taxon>Bacillati</taxon>
        <taxon>Actinomycetota</taxon>
        <taxon>Actinomycetes</taxon>
        <taxon>Kitasatosporales</taxon>
        <taxon>Streptomycetaceae</taxon>
        <taxon>Streptomyces</taxon>
    </lineage>
</organism>
<gene>
    <name evidence="2" type="ORF">GCU69_14015</name>
</gene>
<dbReference type="Proteomes" id="UP000621266">
    <property type="component" value="Unassembled WGS sequence"/>
</dbReference>
<comment type="caution">
    <text evidence="2">The sequence shown here is derived from an EMBL/GenBank/DDBJ whole genome shotgun (WGS) entry which is preliminary data.</text>
</comment>
<keyword evidence="1" id="KW-0732">Signal</keyword>
<feature type="chain" id="PRO_5046614711" description="Streptomyces killer toxin-like beta/gamma crystallin domain-containing protein" evidence="1">
    <location>
        <begin position="28"/>
        <end position="112"/>
    </location>
</feature>
<feature type="signal peptide" evidence="1">
    <location>
        <begin position="1"/>
        <end position="27"/>
    </location>
</feature>
<accession>A0ABQ7FHR0</accession>
<protein>
    <recommendedName>
        <fullName evidence="4">Streptomyces killer toxin-like beta/gamma crystallin domain-containing protein</fullName>
    </recommendedName>
</protein>
<evidence type="ECO:0000313" key="3">
    <source>
        <dbReference type="Proteomes" id="UP000621266"/>
    </source>
</evidence>
<name>A0ABQ7FHR0_9ACTN</name>
<dbReference type="RefSeq" id="WP_143671253.1">
    <property type="nucleotide sequence ID" value="NZ_WHPN01000271.1"/>
</dbReference>